<dbReference type="STRING" id="1406858.GCA_000710895_07290"/>
<gene>
    <name evidence="1" type="ORF">FOH10_26610</name>
    <name evidence="2" type="ORF">NCTC1934_02656</name>
</gene>
<keyword evidence="3" id="KW-1185">Reference proteome</keyword>
<dbReference type="EMBL" id="CP041695">
    <property type="protein sequence ID" value="QDP81767.1"/>
    <property type="molecule type" value="Genomic_DNA"/>
</dbReference>
<dbReference type="KEGG" id="nod:FOH10_26610"/>
<evidence type="ECO:0000313" key="4">
    <source>
        <dbReference type="Proteomes" id="UP000317039"/>
    </source>
</evidence>
<evidence type="ECO:0000313" key="3">
    <source>
        <dbReference type="Proteomes" id="UP000255467"/>
    </source>
</evidence>
<sequence length="104" mass="10215">MGDLVKAEFAEITAFGSTEAATAAQVAGAAAADSAAALASAVPVFGLIGQDFLIAFAQAQANYLLSTAEIAAVHGQTAAAAYSGVALYESTELASAISFAVNSL</sequence>
<dbReference type="Proteomes" id="UP000255467">
    <property type="component" value="Unassembled WGS sequence"/>
</dbReference>
<reference evidence="1 4" key="2">
    <citation type="submission" date="2019-07" db="EMBL/GenBank/DDBJ databases">
        <title>Complete Genome Sequence and Methylome Analysis of Nocardia otitidis-caviarum NEB252.</title>
        <authorList>
            <person name="Fomenkov A."/>
            <person name="Anton B.P."/>
            <person name="Vincze T."/>
            <person name="Roberts R.J."/>
        </authorList>
    </citation>
    <scope>NUCLEOTIDE SEQUENCE [LARGE SCALE GENOMIC DNA]</scope>
    <source>
        <strain evidence="1 4">NEB252</strain>
    </source>
</reference>
<evidence type="ECO:0000313" key="1">
    <source>
        <dbReference type="EMBL" id="QDP81767.1"/>
    </source>
</evidence>
<protein>
    <recommendedName>
        <fullName evidence="5">PE family protein</fullName>
    </recommendedName>
</protein>
<reference evidence="2 3" key="1">
    <citation type="submission" date="2018-06" db="EMBL/GenBank/DDBJ databases">
        <authorList>
            <consortium name="Pathogen Informatics"/>
            <person name="Doyle S."/>
        </authorList>
    </citation>
    <scope>NUCLEOTIDE SEQUENCE [LARGE SCALE GENOMIC DNA]</scope>
    <source>
        <strain evidence="2 3">NCTC1934</strain>
    </source>
</reference>
<evidence type="ECO:0000313" key="2">
    <source>
        <dbReference type="EMBL" id="SUA76674.1"/>
    </source>
</evidence>
<dbReference type="AlphaFoldDB" id="A0A378YHP7"/>
<dbReference type="OrthoDB" id="4565343at2"/>
<dbReference type="GeneID" id="80335936"/>
<dbReference type="Proteomes" id="UP000317039">
    <property type="component" value="Chromosome"/>
</dbReference>
<accession>A0A378YHP7</accession>
<organism evidence="2 3">
    <name type="scientific">Nocardia otitidiscaviarum</name>
    <dbReference type="NCBI Taxonomy" id="1823"/>
    <lineage>
        <taxon>Bacteria</taxon>
        <taxon>Bacillati</taxon>
        <taxon>Actinomycetota</taxon>
        <taxon>Actinomycetes</taxon>
        <taxon>Mycobacteriales</taxon>
        <taxon>Nocardiaceae</taxon>
        <taxon>Nocardia</taxon>
    </lineage>
</organism>
<name>A0A378YHP7_9NOCA</name>
<proteinExistence type="predicted"/>
<evidence type="ECO:0008006" key="5">
    <source>
        <dbReference type="Google" id="ProtNLM"/>
    </source>
</evidence>
<dbReference type="RefSeq" id="WP_029923695.1">
    <property type="nucleotide sequence ID" value="NZ_CP041695.1"/>
</dbReference>
<dbReference type="EMBL" id="UGRY01000002">
    <property type="protein sequence ID" value="SUA76674.1"/>
    <property type="molecule type" value="Genomic_DNA"/>
</dbReference>